<feature type="chain" id="PRO_5037823264" evidence="1">
    <location>
        <begin position="22"/>
        <end position="119"/>
    </location>
</feature>
<accession>A0A975HI90</accession>
<evidence type="ECO:0000313" key="3">
    <source>
        <dbReference type="Proteomes" id="UP000682739"/>
    </source>
</evidence>
<keyword evidence="1" id="KW-0732">Signal</keyword>
<reference evidence="2" key="1">
    <citation type="submission" date="2021-03" db="EMBL/GenBank/DDBJ databases">
        <title>Description of Psychrosphaera ytuae sp. nov. isolated from deep sea sediment of South China Sea.</title>
        <authorList>
            <person name="Zhang J."/>
            <person name="Xu X.-D."/>
        </authorList>
    </citation>
    <scope>NUCLEOTIDE SEQUENCE</scope>
    <source>
        <strain evidence="2">MTZ26</strain>
    </source>
</reference>
<proteinExistence type="predicted"/>
<dbReference type="Proteomes" id="UP000682739">
    <property type="component" value="Chromosome"/>
</dbReference>
<dbReference type="RefSeq" id="WP_208831953.1">
    <property type="nucleotide sequence ID" value="NZ_CP072110.1"/>
</dbReference>
<gene>
    <name evidence="2" type="ORF">J1N51_14575</name>
</gene>
<dbReference type="EMBL" id="CP072110">
    <property type="protein sequence ID" value="QTH63898.1"/>
    <property type="molecule type" value="Genomic_DNA"/>
</dbReference>
<dbReference type="Pfam" id="PF17263">
    <property type="entry name" value="DUF5329"/>
    <property type="match status" value="1"/>
</dbReference>
<evidence type="ECO:0000313" key="2">
    <source>
        <dbReference type="EMBL" id="QTH63898.1"/>
    </source>
</evidence>
<organism evidence="2 3">
    <name type="scientific">Psychrosphaera ytuae</name>
    <dbReference type="NCBI Taxonomy" id="2820710"/>
    <lineage>
        <taxon>Bacteria</taxon>
        <taxon>Pseudomonadati</taxon>
        <taxon>Pseudomonadota</taxon>
        <taxon>Gammaproteobacteria</taxon>
        <taxon>Alteromonadales</taxon>
        <taxon>Pseudoalteromonadaceae</taxon>
        <taxon>Psychrosphaera</taxon>
    </lineage>
</organism>
<feature type="signal peptide" evidence="1">
    <location>
        <begin position="1"/>
        <end position="21"/>
    </location>
</feature>
<evidence type="ECO:0000256" key="1">
    <source>
        <dbReference type="SAM" id="SignalP"/>
    </source>
</evidence>
<keyword evidence="3" id="KW-1185">Reference proteome</keyword>
<dbReference type="InterPro" id="IPR035242">
    <property type="entry name" value="DUF5329"/>
</dbReference>
<name>A0A975HI90_9GAMM</name>
<protein>
    <submittedName>
        <fullName evidence="2">DUF5329 family protein</fullName>
    </submittedName>
</protein>
<dbReference type="AlphaFoldDB" id="A0A975HI90"/>
<dbReference type="KEGG" id="psym:J1N51_14575"/>
<sequence length="119" mass="13724">MVRFGLVLIVLLSVVPTFAFAKMQSEINHLLNYVKNTECQYERNGTFHQGPEAAKHITKKYKYYEDDIESTEDFIKYSATKSTMSGKHYKIHCAGAKPVKSKDWLLKELAAFRKNSKDN</sequence>